<sequence>MESILRTLSFMALVLFNVLNFFNERNCPHIWKGYCVENLVQLLGDQNLFRTGLEVVEVAFKDIEDMFEEKKSILEPAGALALAGAEAYCKFYNLKDINVVAITSGANMNFDRLRLVTELANVGRQQEAMLATFMPESPASFKQFGELEGDQSISIDGHEAVPVCQNALKDVIEFLTSPNNPDGALVCPSLLSTEHETISKGMSKSIPAPLVATAISSLAAISMAFNANSELSHILDERNRRLLFGHSESSTRLRMSGTTAAHTDEAAPSNGSPSVGQNGERTSCVQNEVRSCLS</sequence>
<evidence type="ECO:0000256" key="5">
    <source>
        <dbReference type="SAM" id="SignalP"/>
    </source>
</evidence>
<dbReference type="InterPro" id="IPR050147">
    <property type="entry name" value="Ser/Thr_Dehydratase"/>
</dbReference>
<dbReference type="PANTHER" id="PTHR48078:SF11">
    <property type="entry name" value="THREONINE DEHYDRATASE, MITOCHONDRIAL"/>
    <property type="match status" value="1"/>
</dbReference>
<evidence type="ECO:0000313" key="7">
    <source>
        <dbReference type="Proteomes" id="UP001151760"/>
    </source>
</evidence>
<feature type="compositionally biased region" description="Polar residues" evidence="4">
    <location>
        <begin position="252"/>
        <end position="261"/>
    </location>
</feature>
<evidence type="ECO:0000256" key="3">
    <source>
        <dbReference type="ARBA" id="ARBA00023239"/>
    </source>
</evidence>
<evidence type="ECO:0000256" key="1">
    <source>
        <dbReference type="ARBA" id="ARBA00001933"/>
    </source>
</evidence>
<keyword evidence="5" id="KW-0732">Signal</keyword>
<dbReference type="Proteomes" id="UP001151760">
    <property type="component" value="Unassembled WGS sequence"/>
</dbReference>
<proteinExistence type="predicted"/>
<dbReference type="InterPro" id="IPR036052">
    <property type="entry name" value="TrpB-like_PALP_sf"/>
</dbReference>
<comment type="cofactor">
    <cofactor evidence="1">
        <name>pyridoxal 5'-phosphate</name>
        <dbReference type="ChEBI" id="CHEBI:597326"/>
    </cofactor>
</comment>
<evidence type="ECO:0000256" key="2">
    <source>
        <dbReference type="ARBA" id="ARBA00022898"/>
    </source>
</evidence>
<reference evidence="6" key="2">
    <citation type="submission" date="2022-01" db="EMBL/GenBank/DDBJ databases">
        <authorList>
            <person name="Yamashiro T."/>
            <person name="Shiraishi A."/>
            <person name="Satake H."/>
            <person name="Nakayama K."/>
        </authorList>
    </citation>
    <scope>NUCLEOTIDE SEQUENCE</scope>
</reference>
<name>A0ABQ4X7A9_9ASTR</name>
<evidence type="ECO:0000313" key="6">
    <source>
        <dbReference type="EMBL" id="GJS61123.1"/>
    </source>
</evidence>
<reference evidence="6" key="1">
    <citation type="journal article" date="2022" name="Int. J. Mol. Sci.">
        <title>Draft Genome of Tanacetum Coccineum: Genomic Comparison of Closely Related Tanacetum-Family Plants.</title>
        <authorList>
            <person name="Yamashiro T."/>
            <person name="Shiraishi A."/>
            <person name="Nakayama K."/>
            <person name="Satake H."/>
        </authorList>
    </citation>
    <scope>NUCLEOTIDE SEQUENCE</scope>
</reference>
<comment type="caution">
    <text evidence="6">The sequence shown here is derived from an EMBL/GenBank/DDBJ whole genome shotgun (WGS) entry which is preliminary data.</text>
</comment>
<organism evidence="6 7">
    <name type="scientific">Tanacetum coccineum</name>
    <dbReference type="NCBI Taxonomy" id="301880"/>
    <lineage>
        <taxon>Eukaryota</taxon>
        <taxon>Viridiplantae</taxon>
        <taxon>Streptophyta</taxon>
        <taxon>Embryophyta</taxon>
        <taxon>Tracheophyta</taxon>
        <taxon>Spermatophyta</taxon>
        <taxon>Magnoliopsida</taxon>
        <taxon>eudicotyledons</taxon>
        <taxon>Gunneridae</taxon>
        <taxon>Pentapetalae</taxon>
        <taxon>asterids</taxon>
        <taxon>campanulids</taxon>
        <taxon>Asterales</taxon>
        <taxon>Asteraceae</taxon>
        <taxon>Asteroideae</taxon>
        <taxon>Anthemideae</taxon>
        <taxon>Anthemidinae</taxon>
        <taxon>Tanacetum</taxon>
    </lineage>
</organism>
<dbReference type="Gene3D" id="3.40.50.1100">
    <property type="match status" value="1"/>
</dbReference>
<dbReference type="SUPFAM" id="SSF53686">
    <property type="entry name" value="Tryptophan synthase beta subunit-like PLP-dependent enzymes"/>
    <property type="match status" value="1"/>
</dbReference>
<protein>
    <submittedName>
        <fullName evidence="6">Threonine dehydratase biosynthetic, chloroplastic</fullName>
    </submittedName>
</protein>
<dbReference type="PANTHER" id="PTHR48078">
    <property type="entry name" value="THREONINE DEHYDRATASE, MITOCHONDRIAL-RELATED"/>
    <property type="match status" value="1"/>
</dbReference>
<evidence type="ECO:0000256" key="4">
    <source>
        <dbReference type="SAM" id="MobiDB-lite"/>
    </source>
</evidence>
<dbReference type="EMBL" id="BQNB010009267">
    <property type="protein sequence ID" value="GJS61123.1"/>
    <property type="molecule type" value="Genomic_DNA"/>
</dbReference>
<gene>
    <name evidence="6" type="ORF">Tco_0655907</name>
</gene>
<feature type="compositionally biased region" description="Polar residues" evidence="4">
    <location>
        <begin position="269"/>
        <end position="286"/>
    </location>
</feature>
<keyword evidence="2" id="KW-0663">Pyridoxal phosphate</keyword>
<accession>A0ABQ4X7A9</accession>
<feature type="chain" id="PRO_5045079891" evidence="5">
    <location>
        <begin position="21"/>
        <end position="294"/>
    </location>
</feature>
<keyword evidence="3" id="KW-0456">Lyase</keyword>
<feature type="region of interest" description="Disordered" evidence="4">
    <location>
        <begin position="252"/>
        <end position="286"/>
    </location>
</feature>
<keyword evidence="7" id="KW-1185">Reference proteome</keyword>
<feature type="signal peptide" evidence="5">
    <location>
        <begin position="1"/>
        <end position="20"/>
    </location>
</feature>